<name>A0A6A5Y4D0_9PLEO</name>
<keyword evidence="1" id="KW-0732">Signal</keyword>
<keyword evidence="3" id="KW-1185">Reference proteome</keyword>
<dbReference type="EMBL" id="ML978067">
    <property type="protein sequence ID" value="KAF2020129.1"/>
    <property type="molecule type" value="Genomic_DNA"/>
</dbReference>
<gene>
    <name evidence="2" type="ORF">BU24DRAFT_406721</name>
</gene>
<dbReference type="Pfam" id="PF04681">
    <property type="entry name" value="Bys1"/>
    <property type="match status" value="1"/>
</dbReference>
<dbReference type="Proteomes" id="UP000799778">
    <property type="component" value="Unassembled WGS sequence"/>
</dbReference>
<organism evidence="2 3">
    <name type="scientific">Aaosphaeria arxii CBS 175.79</name>
    <dbReference type="NCBI Taxonomy" id="1450172"/>
    <lineage>
        <taxon>Eukaryota</taxon>
        <taxon>Fungi</taxon>
        <taxon>Dikarya</taxon>
        <taxon>Ascomycota</taxon>
        <taxon>Pezizomycotina</taxon>
        <taxon>Dothideomycetes</taxon>
        <taxon>Pleosporomycetidae</taxon>
        <taxon>Pleosporales</taxon>
        <taxon>Pleosporales incertae sedis</taxon>
        <taxon>Aaosphaeria</taxon>
    </lineage>
</organism>
<evidence type="ECO:0000256" key="1">
    <source>
        <dbReference type="SAM" id="SignalP"/>
    </source>
</evidence>
<dbReference type="PANTHER" id="PTHR36195">
    <property type="entry name" value="DOMAIN PROTEIN, PUTATIVE (AFU_ORTHOLOGUE AFUA_5G01990)-RELATED-RELATED"/>
    <property type="match status" value="1"/>
</dbReference>
<dbReference type="AlphaFoldDB" id="A0A6A5Y4D0"/>
<feature type="chain" id="PRO_5025543696" description="BYS1 domain protein" evidence="1">
    <location>
        <begin position="18"/>
        <end position="149"/>
    </location>
</feature>
<dbReference type="PANTHER" id="PTHR36195:SF4">
    <property type="entry name" value="DOMAIN PROTEIN, PUTATIVE (AFU_ORTHOLOGUE AFUA_5G01990)-RELATED"/>
    <property type="match status" value="1"/>
</dbReference>
<dbReference type="InterPro" id="IPR006771">
    <property type="entry name" value="CetA-like"/>
</dbReference>
<accession>A0A6A5Y4D0</accession>
<evidence type="ECO:0000313" key="3">
    <source>
        <dbReference type="Proteomes" id="UP000799778"/>
    </source>
</evidence>
<reference evidence="2" key="1">
    <citation type="journal article" date="2020" name="Stud. Mycol.">
        <title>101 Dothideomycetes genomes: a test case for predicting lifestyles and emergence of pathogens.</title>
        <authorList>
            <person name="Haridas S."/>
            <person name="Albert R."/>
            <person name="Binder M."/>
            <person name="Bloem J."/>
            <person name="Labutti K."/>
            <person name="Salamov A."/>
            <person name="Andreopoulos B."/>
            <person name="Baker S."/>
            <person name="Barry K."/>
            <person name="Bills G."/>
            <person name="Bluhm B."/>
            <person name="Cannon C."/>
            <person name="Castanera R."/>
            <person name="Culley D."/>
            <person name="Daum C."/>
            <person name="Ezra D."/>
            <person name="Gonzalez J."/>
            <person name="Henrissat B."/>
            <person name="Kuo A."/>
            <person name="Liang C."/>
            <person name="Lipzen A."/>
            <person name="Lutzoni F."/>
            <person name="Magnuson J."/>
            <person name="Mondo S."/>
            <person name="Nolan M."/>
            <person name="Ohm R."/>
            <person name="Pangilinan J."/>
            <person name="Park H.-J."/>
            <person name="Ramirez L."/>
            <person name="Alfaro M."/>
            <person name="Sun H."/>
            <person name="Tritt A."/>
            <person name="Yoshinaga Y."/>
            <person name="Zwiers L.-H."/>
            <person name="Turgeon B."/>
            <person name="Goodwin S."/>
            <person name="Spatafora J."/>
            <person name="Crous P."/>
            <person name="Grigoriev I."/>
        </authorList>
    </citation>
    <scope>NUCLEOTIDE SEQUENCE</scope>
    <source>
        <strain evidence="2">CBS 175.79</strain>
    </source>
</reference>
<dbReference type="OrthoDB" id="3682664at2759"/>
<protein>
    <recommendedName>
        <fullName evidence="4">BYS1 domain protein</fullName>
    </recommendedName>
</protein>
<dbReference type="RefSeq" id="XP_033388468.1">
    <property type="nucleotide sequence ID" value="XM_033525777.1"/>
</dbReference>
<evidence type="ECO:0008006" key="4">
    <source>
        <dbReference type="Google" id="ProtNLM"/>
    </source>
</evidence>
<dbReference type="GeneID" id="54283174"/>
<evidence type="ECO:0000313" key="2">
    <source>
        <dbReference type="EMBL" id="KAF2020129.1"/>
    </source>
</evidence>
<sequence length="149" mass="15889">MRFIAASLIAFATAVTAVGNAVVSNGSDEPFYVWSVGSTVGERREVLPGSAIVEAFRHDAQTGGIALKITKTNDGLYTGAPTQIFSYSLDGEQVWFDLSTVFGDPFKGHKITVESANGPKIEWPTGTHPGGSQVKVAPSKNDVFFTLHK</sequence>
<feature type="signal peptide" evidence="1">
    <location>
        <begin position="1"/>
        <end position="17"/>
    </location>
</feature>
<proteinExistence type="predicted"/>